<accession>A0A370BTZ6</accession>
<evidence type="ECO:0000313" key="2">
    <source>
        <dbReference type="EMBL" id="RDH17740.1"/>
    </source>
</evidence>
<keyword evidence="1" id="KW-0732">Signal</keyword>
<evidence type="ECO:0000256" key="1">
    <source>
        <dbReference type="SAM" id="SignalP"/>
    </source>
</evidence>
<name>A0A370BTZ6_ASPNG</name>
<feature type="signal peptide" evidence="1">
    <location>
        <begin position="1"/>
        <end position="23"/>
    </location>
</feature>
<dbReference type="VEuPathDB" id="FungiDB:M747DRAFT_372465"/>
<evidence type="ECO:0000313" key="3">
    <source>
        <dbReference type="Proteomes" id="UP000253845"/>
    </source>
</evidence>
<feature type="chain" id="PRO_5016571414" evidence="1">
    <location>
        <begin position="24"/>
        <end position="96"/>
    </location>
</feature>
<organism evidence="2 3">
    <name type="scientific">Aspergillus niger ATCC 13496</name>
    <dbReference type="NCBI Taxonomy" id="1353008"/>
    <lineage>
        <taxon>Eukaryota</taxon>
        <taxon>Fungi</taxon>
        <taxon>Dikarya</taxon>
        <taxon>Ascomycota</taxon>
        <taxon>Pezizomycotina</taxon>
        <taxon>Eurotiomycetes</taxon>
        <taxon>Eurotiomycetidae</taxon>
        <taxon>Eurotiales</taxon>
        <taxon>Aspergillaceae</taxon>
        <taxon>Aspergillus</taxon>
        <taxon>Aspergillus subgen. Circumdati</taxon>
    </lineage>
</organism>
<gene>
    <name evidence="2" type="ORF">M747DRAFT_372465</name>
</gene>
<protein>
    <submittedName>
        <fullName evidence="2">Uncharacterized protein</fullName>
    </submittedName>
</protein>
<sequence length="96" mass="10714">MFYFKKIITHLFLSCLFFKASLATPFAKPTDVANADDVVAENIGTATVNNPNEAFDDVDGNGMSAASTDVEKELNPAKRSFLRKQVQRLEFVQLQR</sequence>
<proteinExistence type="predicted"/>
<dbReference type="EMBL" id="KZ851928">
    <property type="protein sequence ID" value="RDH17740.1"/>
    <property type="molecule type" value="Genomic_DNA"/>
</dbReference>
<dbReference type="AlphaFoldDB" id="A0A370BTZ6"/>
<reference evidence="2 3" key="1">
    <citation type="submission" date="2018-07" db="EMBL/GenBank/DDBJ databases">
        <title>Section-level genome sequencing of Aspergillus section Nigri to investigate inter- and intra-species variation.</title>
        <authorList>
            <consortium name="DOE Joint Genome Institute"/>
            <person name="Vesth T.C."/>
            <person name="Nybo J.L."/>
            <person name="Theobald S."/>
            <person name="Frisvad J.C."/>
            <person name="Larsen T.O."/>
            <person name="Nielsen K.F."/>
            <person name="Hoof J.B."/>
            <person name="Brandl J."/>
            <person name="Salamov A."/>
            <person name="Riley R."/>
            <person name="Gladden J.M."/>
            <person name="Phatale P."/>
            <person name="Nielsen M.T."/>
            <person name="Lyhne E.K."/>
            <person name="Kogle M.E."/>
            <person name="Strasser K."/>
            <person name="McDonnell E."/>
            <person name="Barry K."/>
            <person name="Clum A."/>
            <person name="Chen C."/>
            <person name="Nolan M."/>
            <person name="Sandor L."/>
            <person name="Kuo A."/>
            <person name="Lipzen A."/>
            <person name="Hainaut M."/>
            <person name="Drula E."/>
            <person name="Tsang A."/>
            <person name="Magnuson J.K."/>
            <person name="Henrissat B."/>
            <person name="Wiebenga A."/>
            <person name="Simmons B.A."/>
            <person name="Makela M.R."/>
            <person name="De vries R.P."/>
            <person name="Grigoriev I.V."/>
            <person name="Mortensen U.H."/>
            <person name="Baker S.E."/>
            <person name="Andersen M.R."/>
        </authorList>
    </citation>
    <scope>NUCLEOTIDE SEQUENCE [LARGE SCALE GENOMIC DNA]</scope>
    <source>
        <strain evidence="2 3">ATCC 13496</strain>
    </source>
</reference>
<dbReference type="Proteomes" id="UP000253845">
    <property type="component" value="Unassembled WGS sequence"/>
</dbReference>